<dbReference type="CDD" id="cd00303">
    <property type="entry name" value="retropepsin_like"/>
    <property type="match status" value="1"/>
</dbReference>
<dbReference type="EMBL" id="JAACFV010000068">
    <property type="protein sequence ID" value="KAF7507456.1"/>
    <property type="molecule type" value="Genomic_DNA"/>
</dbReference>
<dbReference type="PROSITE" id="PS50175">
    <property type="entry name" value="ASP_PROT_RETROV"/>
    <property type="match status" value="1"/>
</dbReference>
<dbReference type="GO" id="GO:0006508">
    <property type="term" value="P:proteolysis"/>
    <property type="evidence" value="ECO:0007669"/>
    <property type="project" value="InterPro"/>
</dbReference>
<dbReference type="GO" id="GO:0004190">
    <property type="term" value="F:aspartic-type endopeptidase activity"/>
    <property type="evidence" value="ECO:0007669"/>
    <property type="project" value="InterPro"/>
</dbReference>
<organism evidence="3 4">
    <name type="scientific">Endocarpon pusillum</name>
    <dbReference type="NCBI Taxonomy" id="364733"/>
    <lineage>
        <taxon>Eukaryota</taxon>
        <taxon>Fungi</taxon>
        <taxon>Dikarya</taxon>
        <taxon>Ascomycota</taxon>
        <taxon>Pezizomycotina</taxon>
        <taxon>Eurotiomycetes</taxon>
        <taxon>Chaetothyriomycetidae</taxon>
        <taxon>Verrucariales</taxon>
        <taxon>Verrucariaceae</taxon>
        <taxon>Endocarpon</taxon>
    </lineage>
</organism>
<comment type="caution">
    <text evidence="3">The sequence shown here is derived from an EMBL/GenBank/DDBJ whole genome shotgun (WGS) entry which is preliminary data.</text>
</comment>
<dbReference type="OrthoDB" id="4135299at2759"/>
<evidence type="ECO:0000259" key="2">
    <source>
        <dbReference type="PROSITE" id="PS50175"/>
    </source>
</evidence>
<dbReference type="InterPro" id="IPR021109">
    <property type="entry name" value="Peptidase_aspartic_dom_sf"/>
</dbReference>
<protein>
    <recommendedName>
        <fullName evidence="2">Peptidase A2 domain-containing protein</fullName>
    </recommendedName>
</protein>
<sequence length="242" mass="26585">MADLQGSVTPINDKGCRLFTGQENEVTRSTTCEAREIETREIESLQCLDEVEHQNPAVHRSNTAPASYGHYLPIIPTPKTIHPTSYILAESPKSDAEPWVRTIHIHLDTAGPEVTKICRCLLDTGSDFNLISERTLSFLGLTFYSHEGPAVIGVGGIPVVPIGSVVLTWHMDGKVDVKYCKQFWVISNKTPALFDVLLGKDWIKETKALLRNKEIMLAHCPSLHRGPTAAYGGAQTASEGSH</sequence>
<keyword evidence="1" id="KW-0378">Hydrolase</keyword>
<dbReference type="Proteomes" id="UP000606974">
    <property type="component" value="Unassembled WGS sequence"/>
</dbReference>
<evidence type="ECO:0000313" key="4">
    <source>
        <dbReference type="Proteomes" id="UP000606974"/>
    </source>
</evidence>
<evidence type="ECO:0000256" key="1">
    <source>
        <dbReference type="ARBA" id="ARBA00022801"/>
    </source>
</evidence>
<gene>
    <name evidence="3" type="ORF">GJ744_010387</name>
</gene>
<dbReference type="InterPro" id="IPR001995">
    <property type="entry name" value="Peptidase_A2_cat"/>
</dbReference>
<reference evidence="3" key="1">
    <citation type="submission" date="2020-02" db="EMBL/GenBank/DDBJ databases">
        <authorList>
            <person name="Palmer J.M."/>
        </authorList>
    </citation>
    <scope>NUCLEOTIDE SEQUENCE</scope>
    <source>
        <strain evidence="3">EPUS1.4</strain>
        <tissue evidence="3">Thallus</tissue>
    </source>
</reference>
<name>A0A8H7AI27_9EURO</name>
<dbReference type="AlphaFoldDB" id="A0A8H7AI27"/>
<accession>A0A8H7AI27</accession>
<evidence type="ECO:0000313" key="3">
    <source>
        <dbReference type="EMBL" id="KAF7507456.1"/>
    </source>
</evidence>
<feature type="domain" description="Peptidase A2" evidence="2">
    <location>
        <begin position="118"/>
        <end position="156"/>
    </location>
</feature>
<dbReference type="SUPFAM" id="SSF50630">
    <property type="entry name" value="Acid proteases"/>
    <property type="match status" value="1"/>
</dbReference>
<proteinExistence type="predicted"/>
<dbReference type="Gene3D" id="2.40.70.10">
    <property type="entry name" value="Acid Proteases"/>
    <property type="match status" value="1"/>
</dbReference>
<keyword evidence="4" id="KW-1185">Reference proteome</keyword>